<organism evidence="1">
    <name type="scientific">Clastoptera arizonana</name>
    <name type="common">Arizona spittle bug</name>
    <dbReference type="NCBI Taxonomy" id="38151"/>
    <lineage>
        <taxon>Eukaryota</taxon>
        <taxon>Metazoa</taxon>
        <taxon>Ecdysozoa</taxon>
        <taxon>Arthropoda</taxon>
        <taxon>Hexapoda</taxon>
        <taxon>Insecta</taxon>
        <taxon>Pterygota</taxon>
        <taxon>Neoptera</taxon>
        <taxon>Paraneoptera</taxon>
        <taxon>Hemiptera</taxon>
        <taxon>Auchenorrhyncha</taxon>
        <taxon>Cercopoidea</taxon>
        <taxon>Clastopteridae</taxon>
        <taxon>Clastoptera</taxon>
    </lineage>
</organism>
<name>A0A1B6E606_9HEMI</name>
<sequence length="121" mass="13820">MSYVIVARTVVKHRLKCCGLLIVSVQATSCLAQIPLEKVYRCCVWALQRPRNRTGHKHPTFDKYFNNSIFNFYTIVSGIVKFDQISKKITKVIITRCDTTTLLPTSSRHSLTGFINGERRA</sequence>
<dbReference type="AlphaFoldDB" id="A0A1B6E606"/>
<evidence type="ECO:0000313" key="1">
    <source>
        <dbReference type="EMBL" id="JAS33329.1"/>
    </source>
</evidence>
<gene>
    <name evidence="1" type="ORF">g.37493</name>
</gene>
<accession>A0A1B6E606</accession>
<reference evidence="1" key="1">
    <citation type="submission" date="2015-12" db="EMBL/GenBank/DDBJ databases">
        <title>De novo transcriptome assembly of four potential Pierce s Disease insect vectors from Arizona vineyards.</title>
        <authorList>
            <person name="Tassone E.E."/>
        </authorList>
    </citation>
    <scope>NUCLEOTIDE SEQUENCE</scope>
</reference>
<protein>
    <submittedName>
        <fullName evidence="1">Uncharacterized protein</fullName>
    </submittedName>
</protein>
<dbReference type="EMBL" id="GEDC01003969">
    <property type="protein sequence ID" value="JAS33329.1"/>
    <property type="molecule type" value="Transcribed_RNA"/>
</dbReference>
<proteinExistence type="predicted"/>